<name>L0A0R5_DEIPD</name>
<dbReference type="Pfam" id="PF04294">
    <property type="entry name" value="VanW"/>
    <property type="match status" value="1"/>
</dbReference>
<dbReference type="eggNOG" id="COG2720">
    <property type="taxonomic scope" value="Bacteria"/>
</dbReference>
<protein>
    <submittedName>
        <fullName evidence="1">Putative vancomycin resistance protein</fullName>
    </submittedName>
</protein>
<dbReference type="HOGENOM" id="CLU_047936_0_0_0"/>
<keyword evidence="2" id="KW-1185">Reference proteome</keyword>
<dbReference type="Proteomes" id="UP000010467">
    <property type="component" value="Chromosome"/>
</dbReference>
<dbReference type="InterPro" id="IPR052913">
    <property type="entry name" value="Glycopeptide_resist_protein"/>
</dbReference>
<evidence type="ECO:0000313" key="1">
    <source>
        <dbReference type="EMBL" id="AFZ67436.1"/>
    </source>
</evidence>
<proteinExistence type="predicted"/>
<gene>
    <name evidence="1" type="ordered locus">Deipe_1933</name>
</gene>
<dbReference type="STRING" id="937777.Deipe_1933"/>
<evidence type="ECO:0000313" key="2">
    <source>
        <dbReference type="Proteomes" id="UP000010467"/>
    </source>
</evidence>
<organism evidence="1 2">
    <name type="scientific">Deinococcus peraridilitoris (strain DSM 19664 / LMG 22246 / CIP 109416 / KR-200)</name>
    <dbReference type="NCBI Taxonomy" id="937777"/>
    <lineage>
        <taxon>Bacteria</taxon>
        <taxon>Thermotogati</taxon>
        <taxon>Deinococcota</taxon>
        <taxon>Deinococci</taxon>
        <taxon>Deinococcales</taxon>
        <taxon>Deinococcaceae</taxon>
        <taxon>Deinococcus</taxon>
    </lineage>
</organism>
<dbReference type="PANTHER" id="PTHR35788:SF1">
    <property type="entry name" value="EXPORTED PROTEIN"/>
    <property type="match status" value="1"/>
</dbReference>
<accession>L0A0R5</accession>
<sequence>MTPAARAVALSVVFTETVPTALNGQKIYETRREIFNLSEERSKILRAGAKMTLSLRQDVEQFARRLEREAQDARFEYAPISGEWRLVMRGAVKVDLDATLAAVESALRDPATRRVNVVYSTIRPARTLDFFLQKGITSLLGEGSTSYAGSSKARMANIHLGTRNFQDVLLDKNAFSFNQMVGPVSAARGYLPGLVIAGERTASGVGGGICQVSTTVFRALYAAGLPVRERQNHSYQVHYYDPQGLDATIYQPNLDLKFDNDTGASLWFQATWDDRTARLNIQVFGRPRLETVEVGAPRVLATQAVPPERLITDPSLAPGRRVQVDWAAPGATIEVQRVFRRGGEVVRSEVLRSVYRPWPNIYLVGPQGAGTAER</sequence>
<dbReference type="KEGG" id="dpd:Deipe_1933"/>
<dbReference type="InterPro" id="IPR007391">
    <property type="entry name" value="Vancomycin_resist_VanW"/>
</dbReference>
<dbReference type="PANTHER" id="PTHR35788">
    <property type="entry name" value="EXPORTED PROTEIN-RELATED"/>
    <property type="match status" value="1"/>
</dbReference>
<dbReference type="AlphaFoldDB" id="L0A0R5"/>
<dbReference type="PATRIC" id="fig|937777.3.peg.1937"/>
<reference evidence="2" key="1">
    <citation type="submission" date="2012-03" db="EMBL/GenBank/DDBJ databases">
        <title>Complete sequence of chromosome of Deinococcus peraridilitoris DSM 19664.</title>
        <authorList>
            <person name="Lucas S."/>
            <person name="Copeland A."/>
            <person name="Lapidus A."/>
            <person name="Glavina del Rio T."/>
            <person name="Dalin E."/>
            <person name="Tice H."/>
            <person name="Bruce D."/>
            <person name="Goodwin L."/>
            <person name="Pitluck S."/>
            <person name="Peters L."/>
            <person name="Mikhailova N."/>
            <person name="Lu M."/>
            <person name="Kyrpides N."/>
            <person name="Mavromatis K."/>
            <person name="Ivanova N."/>
            <person name="Brettin T."/>
            <person name="Detter J.C."/>
            <person name="Han C."/>
            <person name="Larimer F."/>
            <person name="Land M."/>
            <person name="Hauser L."/>
            <person name="Markowitz V."/>
            <person name="Cheng J.-F."/>
            <person name="Hugenholtz P."/>
            <person name="Woyke T."/>
            <person name="Wu D."/>
            <person name="Pukall R."/>
            <person name="Steenblock K."/>
            <person name="Brambilla E."/>
            <person name="Klenk H.-P."/>
            <person name="Eisen J.A."/>
        </authorList>
    </citation>
    <scope>NUCLEOTIDE SEQUENCE [LARGE SCALE GENOMIC DNA]</scope>
    <source>
        <strain evidence="2">DSM 19664 / LMG 22246 / CIP 109416 / KR-200</strain>
    </source>
</reference>
<dbReference type="EMBL" id="CP003382">
    <property type="protein sequence ID" value="AFZ67436.1"/>
    <property type="molecule type" value="Genomic_DNA"/>
</dbReference>